<feature type="domain" description="Tyr recombinase" evidence="6">
    <location>
        <begin position="166"/>
        <end position="362"/>
    </location>
</feature>
<gene>
    <name evidence="8" type="ORF">ACFFSY_29585</name>
</gene>
<evidence type="ECO:0000256" key="4">
    <source>
        <dbReference type="ARBA" id="ARBA00023172"/>
    </source>
</evidence>
<evidence type="ECO:0000256" key="2">
    <source>
        <dbReference type="ARBA" id="ARBA00022908"/>
    </source>
</evidence>
<keyword evidence="4" id="KW-0233">DNA recombination</keyword>
<evidence type="ECO:0000256" key="1">
    <source>
        <dbReference type="ARBA" id="ARBA00008857"/>
    </source>
</evidence>
<keyword evidence="9" id="KW-1185">Reference proteome</keyword>
<dbReference type="SUPFAM" id="SSF56349">
    <property type="entry name" value="DNA breaking-rejoining enzymes"/>
    <property type="match status" value="1"/>
</dbReference>
<reference evidence="8 9" key="1">
    <citation type="submission" date="2024-09" db="EMBL/GenBank/DDBJ databases">
        <authorList>
            <person name="Sun Q."/>
            <person name="Mori K."/>
        </authorList>
    </citation>
    <scope>NUCLEOTIDE SEQUENCE [LARGE SCALE GENOMIC DNA]</scope>
    <source>
        <strain evidence="8 9">TISTR 2452</strain>
    </source>
</reference>
<sequence>MPVFKDENAKKNPWYYVIEIGEGGQRKRTKKRGFKTKKEAQAAMVEAENSLNKGTYVQASKTSAKEFAAQWLSAKEHSVNKTTYDNYDRHIRIHIAPYFKDQEIGKISDLDCLRFITYLRKEKELASRSVKDVFKVLRAILDWGVMRGQLIKNPTRMIDMPKVEQQEVQVWDTEQVRKFDEIASKHREYVAFLLAYAAGLRQGELLGLRWKDIDFEQKTLSVVQTLSHDGKELTAGAKTATGTRLVSLDDKTIAELKKRKRLVAAEKLSAGGVYEDNDLVVATSIGTPLGPRNMLRTFYRLISEAELPELTIHDLRHTHATLLLKQGVHPKIVSERLGHASVKITLDLYSHLLPNMQKETADQFGKMLFGTN</sequence>
<dbReference type="InterPro" id="IPR004107">
    <property type="entry name" value="Integrase_SAM-like_N"/>
</dbReference>
<keyword evidence="2" id="KW-0229">DNA integration</keyword>
<dbReference type="InterPro" id="IPR050090">
    <property type="entry name" value="Tyrosine_recombinase_XerCD"/>
</dbReference>
<comment type="similarity">
    <text evidence="1">Belongs to the 'phage' integrase family.</text>
</comment>
<proteinExistence type="inferred from homology"/>
<dbReference type="Gene3D" id="1.10.443.10">
    <property type="entry name" value="Intergrase catalytic core"/>
    <property type="match status" value="1"/>
</dbReference>
<dbReference type="InterPro" id="IPR010998">
    <property type="entry name" value="Integrase_recombinase_N"/>
</dbReference>
<evidence type="ECO:0000259" key="7">
    <source>
        <dbReference type="PROSITE" id="PS51900"/>
    </source>
</evidence>
<comment type="caution">
    <text evidence="8">The sequence shown here is derived from an EMBL/GenBank/DDBJ whole genome shotgun (WGS) entry which is preliminary data.</text>
</comment>
<dbReference type="Pfam" id="PF14657">
    <property type="entry name" value="Arm-DNA-bind_4"/>
    <property type="match status" value="1"/>
</dbReference>
<dbReference type="Proteomes" id="UP001589747">
    <property type="component" value="Unassembled WGS sequence"/>
</dbReference>
<dbReference type="EMBL" id="JBHMDO010000047">
    <property type="protein sequence ID" value="MFB9330116.1"/>
    <property type="molecule type" value="Genomic_DNA"/>
</dbReference>
<dbReference type="PANTHER" id="PTHR30349">
    <property type="entry name" value="PHAGE INTEGRASE-RELATED"/>
    <property type="match status" value="1"/>
</dbReference>
<dbReference type="CDD" id="cd01189">
    <property type="entry name" value="INT_ICEBs1_C_like"/>
    <property type="match status" value="1"/>
</dbReference>
<keyword evidence="3 5" id="KW-0238">DNA-binding</keyword>
<dbReference type="Pfam" id="PF00589">
    <property type="entry name" value="Phage_integrase"/>
    <property type="match status" value="1"/>
</dbReference>
<dbReference type="PROSITE" id="PS51898">
    <property type="entry name" value="TYR_RECOMBINASE"/>
    <property type="match status" value="1"/>
</dbReference>
<evidence type="ECO:0000256" key="3">
    <source>
        <dbReference type="ARBA" id="ARBA00023125"/>
    </source>
</evidence>
<evidence type="ECO:0000259" key="6">
    <source>
        <dbReference type="PROSITE" id="PS51898"/>
    </source>
</evidence>
<dbReference type="InterPro" id="IPR013762">
    <property type="entry name" value="Integrase-like_cat_sf"/>
</dbReference>
<dbReference type="InterPro" id="IPR011010">
    <property type="entry name" value="DNA_brk_join_enz"/>
</dbReference>
<accession>A0ABV5KZX3</accession>
<dbReference type="PROSITE" id="PS51900">
    <property type="entry name" value="CB"/>
    <property type="match status" value="1"/>
</dbReference>
<evidence type="ECO:0000256" key="5">
    <source>
        <dbReference type="PROSITE-ProRule" id="PRU01248"/>
    </source>
</evidence>
<evidence type="ECO:0000313" key="9">
    <source>
        <dbReference type="Proteomes" id="UP001589747"/>
    </source>
</evidence>
<dbReference type="InterPro" id="IPR028259">
    <property type="entry name" value="AP2-like_int_N"/>
</dbReference>
<dbReference type="InterPro" id="IPR044068">
    <property type="entry name" value="CB"/>
</dbReference>
<dbReference type="InterPro" id="IPR002104">
    <property type="entry name" value="Integrase_catalytic"/>
</dbReference>
<protein>
    <submittedName>
        <fullName evidence="8">Tyrosine-type recombinase/integrase</fullName>
    </submittedName>
</protein>
<dbReference type="Pfam" id="PF14659">
    <property type="entry name" value="Phage_int_SAM_3"/>
    <property type="match status" value="1"/>
</dbReference>
<name>A0ABV5KZX3_9BACL</name>
<dbReference type="RefSeq" id="WP_377501002.1">
    <property type="nucleotide sequence ID" value="NZ_JBHMDO010000047.1"/>
</dbReference>
<dbReference type="Gene3D" id="1.10.150.130">
    <property type="match status" value="1"/>
</dbReference>
<evidence type="ECO:0000313" key="8">
    <source>
        <dbReference type="EMBL" id="MFB9330116.1"/>
    </source>
</evidence>
<feature type="domain" description="Core-binding (CB)" evidence="7">
    <location>
        <begin position="62"/>
        <end position="145"/>
    </location>
</feature>
<dbReference type="PANTHER" id="PTHR30349:SF64">
    <property type="entry name" value="PROPHAGE INTEGRASE INTD-RELATED"/>
    <property type="match status" value="1"/>
</dbReference>
<organism evidence="8 9">
    <name type="scientific">Paenibacillus aurantiacus</name>
    <dbReference type="NCBI Taxonomy" id="1936118"/>
    <lineage>
        <taxon>Bacteria</taxon>
        <taxon>Bacillati</taxon>
        <taxon>Bacillota</taxon>
        <taxon>Bacilli</taxon>
        <taxon>Bacillales</taxon>
        <taxon>Paenibacillaceae</taxon>
        <taxon>Paenibacillus</taxon>
    </lineage>
</organism>